<gene>
    <name evidence="1" type="primary">mreB</name>
    <name evidence="1" type="ORF">Lgee_1569</name>
</gene>
<dbReference type="Proteomes" id="UP000054785">
    <property type="component" value="Unassembled WGS sequence"/>
</dbReference>
<dbReference type="OrthoDB" id="8565154at2"/>
<sequence>MKRILFVLGWLLFSGCHAECVVYQHEHPLTMKNQDAVFELLSLNHECPSNIQSFGKLISSQSLKLQTAMVANRGKNNPGMGSFSFFSSIHGQLTNGFSIKKGEFFLGFFTKLKGNSIQLSQEPFKNNLLIELIAWDKEKRWYNFYELRGVDGKRARWFYRGNSQDAYLDNQLLYRQENPDKPTFGNRMRCSACHNAGGPIMKEIKAPHNDWWQSKKRLVFSPNYPDHEVQELIGTLVESDTFSQLVMRGAGRIDNSLSMNRFKATLSLQEQLRPLFCTQEINLESDTQSADSTEVHIPSGFWINPLLGHVELSIPREQYRFLLFANRMRFPETKLYDADNAWLTPVKGRNDIIAIKKLIADHVISARFSQAVLLIDFKHPVFSSKRCGLMKLLPNIQSPDWQKQFLKQLKTSQQPEAHKLLKYLSAPPSVLNKIIDNYQQLLQHQAKEPAFQQRAFKHLIELRASVYKEELSKNPLGQILEPGFRVIFPVPGVSQDGAA</sequence>
<evidence type="ECO:0000313" key="2">
    <source>
        <dbReference type="Proteomes" id="UP000054785"/>
    </source>
</evidence>
<evidence type="ECO:0000313" key="1">
    <source>
        <dbReference type="EMBL" id="KTC98492.1"/>
    </source>
</evidence>
<dbReference type="EMBL" id="LNYC01000063">
    <property type="protein sequence ID" value="KTC98492.1"/>
    <property type="molecule type" value="Genomic_DNA"/>
</dbReference>
<dbReference type="PATRIC" id="fig|45065.4.peg.1702"/>
<keyword evidence="2" id="KW-1185">Reference proteome</keyword>
<dbReference type="PROSITE" id="PS51257">
    <property type="entry name" value="PROKAR_LIPOPROTEIN"/>
    <property type="match status" value="1"/>
</dbReference>
<proteinExistence type="predicted"/>
<dbReference type="AlphaFoldDB" id="A0A0W0TSK5"/>
<reference evidence="1 2" key="1">
    <citation type="submission" date="2015-11" db="EMBL/GenBank/DDBJ databases">
        <title>Genomic analysis of 38 Legionella species identifies large and diverse effector repertoires.</title>
        <authorList>
            <person name="Burstein D."/>
            <person name="Amaro F."/>
            <person name="Zusman T."/>
            <person name="Lifshitz Z."/>
            <person name="Cohen O."/>
            <person name="Gilbert J.A."/>
            <person name="Pupko T."/>
            <person name="Shuman H.A."/>
            <person name="Segal G."/>
        </authorList>
    </citation>
    <scope>NUCLEOTIDE SEQUENCE [LARGE SCALE GENOMIC DNA]</scope>
    <source>
        <strain evidence="1 2">ATCC 49504</strain>
    </source>
</reference>
<organism evidence="1 2">
    <name type="scientific">Legionella geestiana</name>
    <dbReference type="NCBI Taxonomy" id="45065"/>
    <lineage>
        <taxon>Bacteria</taxon>
        <taxon>Pseudomonadati</taxon>
        <taxon>Pseudomonadota</taxon>
        <taxon>Gammaproteobacteria</taxon>
        <taxon>Legionellales</taxon>
        <taxon>Legionellaceae</taxon>
        <taxon>Legionella</taxon>
    </lineage>
</organism>
<name>A0A0W0TSK5_9GAMM</name>
<dbReference type="RefSeq" id="WP_028385752.1">
    <property type="nucleotide sequence ID" value="NZ_CAAAHN010000006.1"/>
</dbReference>
<protein>
    <submittedName>
        <fullName evidence="1">Rod shape-determining protein MreB</fullName>
    </submittedName>
</protein>
<comment type="caution">
    <text evidence="1">The sequence shown here is derived from an EMBL/GenBank/DDBJ whole genome shotgun (WGS) entry which is preliminary data.</text>
</comment>
<accession>A0A0W0TSK5</accession>